<dbReference type="EMBL" id="JAIZAY010000012">
    <property type="protein sequence ID" value="KAJ8031903.1"/>
    <property type="molecule type" value="Genomic_DNA"/>
</dbReference>
<evidence type="ECO:0000313" key="2">
    <source>
        <dbReference type="Proteomes" id="UP001152320"/>
    </source>
</evidence>
<comment type="caution">
    <text evidence="1">The sequence shown here is derived from an EMBL/GenBank/DDBJ whole genome shotgun (WGS) entry which is preliminary data.</text>
</comment>
<organism evidence="1 2">
    <name type="scientific">Holothuria leucospilota</name>
    <name type="common">Black long sea cucumber</name>
    <name type="synonym">Mertensiothuria leucospilota</name>
    <dbReference type="NCBI Taxonomy" id="206669"/>
    <lineage>
        <taxon>Eukaryota</taxon>
        <taxon>Metazoa</taxon>
        <taxon>Echinodermata</taxon>
        <taxon>Eleutherozoa</taxon>
        <taxon>Echinozoa</taxon>
        <taxon>Holothuroidea</taxon>
        <taxon>Aspidochirotacea</taxon>
        <taxon>Aspidochirotida</taxon>
        <taxon>Holothuriidae</taxon>
        <taxon>Holothuria</taxon>
    </lineage>
</organism>
<dbReference type="PANTHER" id="PTHR31751">
    <property type="entry name" value="SI:CH211-108C17.2-RELATED-RELATED"/>
    <property type="match status" value="1"/>
</dbReference>
<gene>
    <name evidence="1" type="ORF">HOLleu_25262</name>
</gene>
<sequence length="280" mass="32497">MLVPAKYCIAYTACTGNRGNFLCWNGESWVLTITESSIGEKVPVAIVATDRHPGIRELMKDKYPQIGHEFDIWHLSKELKKILLEKSKQKGCSNLALWIRAVCNHLWWCAANCRGDALLLKEMWTSITHHISNQHSWDNADEYKQHSHLPIPEERDEERVWLEAGSPAHEVLQEIVLSKLPLKKLKQAVHCCHTGHLEMYHSTMLKYCPKRLNFPHAGMRTRTQLAVLNHNNNLYRKQAITSHLKKGSLEKGDDQFKLVFQRDQESRLQNQYMNRSHTVM</sequence>
<keyword evidence="2" id="KW-1185">Reference proteome</keyword>
<proteinExistence type="predicted"/>
<protein>
    <submittedName>
        <fullName evidence="1">Uncharacterized protein</fullName>
    </submittedName>
</protein>
<evidence type="ECO:0000313" key="1">
    <source>
        <dbReference type="EMBL" id="KAJ8031903.1"/>
    </source>
</evidence>
<dbReference type="PANTHER" id="PTHR31751:SF42">
    <property type="entry name" value="PROTEIN CBG10204"/>
    <property type="match status" value="1"/>
</dbReference>
<dbReference type="OrthoDB" id="5814287at2759"/>
<name>A0A9Q1H3V8_HOLLE</name>
<reference evidence="1" key="1">
    <citation type="submission" date="2021-10" db="EMBL/GenBank/DDBJ databases">
        <title>Tropical sea cucumber genome reveals ecological adaptation and Cuvierian tubules defense mechanism.</title>
        <authorList>
            <person name="Chen T."/>
        </authorList>
    </citation>
    <scope>NUCLEOTIDE SEQUENCE</scope>
    <source>
        <strain evidence="1">Nanhai2018</strain>
        <tissue evidence="1">Muscle</tissue>
    </source>
</reference>
<dbReference type="Proteomes" id="UP001152320">
    <property type="component" value="Chromosome 12"/>
</dbReference>
<accession>A0A9Q1H3V8</accession>
<dbReference type="AlphaFoldDB" id="A0A9Q1H3V8"/>